<dbReference type="EMBL" id="BDQF01000742">
    <property type="protein sequence ID" value="GAW84744.1"/>
    <property type="molecule type" value="Genomic_DNA"/>
</dbReference>
<dbReference type="AlphaFoldDB" id="A0A1Y1JYB5"/>
<organism evidence="2 3">
    <name type="scientific">Plasmodium gonderi</name>
    <dbReference type="NCBI Taxonomy" id="77519"/>
    <lineage>
        <taxon>Eukaryota</taxon>
        <taxon>Sar</taxon>
        <taxon>Alveolata</taxon>
        <taxon>Apicomplexa</taxon>
        <taxon>Aconoidasida</taxon>
        <taxon>Haemosporida</taxon>
        <taxon>Plasmodiidae</taxon>
        <taxon>Plasmodium</taxon>
        <taxon>Plasmodium (Plasmodium)</taxon>
    </lineage>
</organism>
<keyword evidence="2" id="KW-0687">Ribonucleoprotein</keyword>
<dbReference type="OMA" id="KINFITC"/>
<reference evidence="3" key="2">
    <citation type="submission" date="2017-04" db="EMBL/GenBank/DDBJ databases">
        <title>Plasmodium gonderi genome.</title>
        <authorList>
            <person name="Arisue N."/>
            <person name="Honma H."/>
            <person name="Kawai S."/>
            <person name="Tougan T."/>
            <person name="Tanabe K."/>
            <person name="Horii T."/>
        </authorList>
    </citation>
    <scope>NUCLEOTIDE SEQUENCE [LARGE SCALE GENOMIC DNA]</scope>
    <source>
        <strain evidence="3">ATCC 30045</strain>
    </source>
</reference>
<dbReference type="RefSeq" id="XP_028547333.1">
    <property type="nucleotide sequence ID" value="NW_021629666.1"/>
</dbReference>
<gene>
    <name evidence="2" type="primary">rpl23</name>
    <name evidence="2" type="ORF">PGO_A00240</name>
</gene>
<proteinExistence type="predicted"/>
<dbReference type="EMBL" id="AP018109">
    <property type="protein sequence ID" value="BBB58247.1"/>
    <property type="molecule type" value="Genomic_DNA"/>
</dbReference>
<dbReference type="GeneID" id="39750673"/>
<dbReference type="OrthoDB" id="372952at2759"/>
<name>A0A1Y1JYB5_PLAGO</name>
<protein>
    <submittedName>
        <fullName evidence="2">Large subunit ribosomal protein 23</fullName>
    </submittedName>
</protein>
<evidence type="ECO:0000313" key="2">
    <source>
        <dbReference type="EMBL" id="GAW84744.1"/>
    </source>
</evidence>
<dbReference type="GO" id="GO:0005840">
    <property type="term" value="C:ribosome"/>
    <property type="evidence" value="ECO:0007669"/>
    <property type="project" value="UniProtKB-KW"/>
</dbReference>
<sequence length="72" mass="9090">MKEVIFNFYLNNIFYKINFITCKYCIIYTSIYITKLNIKYIINHIFKNNFYIIKIKYIVFKNKYKKYNILFK</sequence>
<reference evidence="1" key="3">
    <citation type="journal article" date="2019" name="Sci. Rep.">
        <title>Apicoplast phylogeny reveals the position of Plasmodium vivax basal to the Asian primate malaria parasite clade.</title>
        <authorList>
            <person name="Arisue N."/>
            <person name="Hashimoto T."/>
            <person name="Kawai S."/>
            <person name="Honma H."/>
            <person name="Kume K."/>
            <person name="Horii T."/>
        </authorList>
    </citation>
    <scope>NUCLEOTIDE SEQUENCE</scope>
    <source>
        <strain evidence="1">ATCC 30045</strain>
    </source>
</reference>
<dbReference type="Proteomes" id="UP000195521">
    <property type="component" value="Unassembled WGS sequence"/>
</dbReference>
<accession>A0A1Y1JYB5</accession>
<reference evidence="2" key="1">
    <citation type="journal article" date="2017" name="Genome Announc.">
        <title>Draft Genome Sequence of Plasmodium gonderi, a Malaria Parasite of African Old World Monkeys.</title>
        <authorList>
            <person name="Honma H."/>
            <person name="Kawai S."/>
            <person name="Motooka D."/>
            <person name="Nakamura S."/>
            <person name="Tougan T."/>
            <person name="Horii T."/>
            <person name="Arisue N."/>
        </authorList>
    </citation>
    <scope>NUCLEOTIDE SEQUENCE</scope>
    <source>
        <strain evidence="2">ATCC 30045</strain>
    </source>
</reference>
<keyword evidence="2" id="KW-0689">Ribosomal protein</keyword>
<keyword evidence="3" id="KW-1185">Reference proteome</keyword>
<evidence type="ECO:0000313" key="3">
    <source>
        <dbReference type="Proteomes" id="UP000195521"/>
    </source>
</evidence>
<evidence type="ECO:0000313" key="1">
    <source>
        <dbReference type="EMBL" id="BBB58247.1"/>
    </source>
</evidence>